<evidence type="ECO:0000313" key="2">
    <source>
        <dbReference type="EMBL" id="KKL13671.1"/>
    </source>
</evidence>
<dbReference type="InterPro" id="IPR035917">
    <property type="entry name" value="YjbQ-like_sf"/>
</dbReference>
<dbReference type="SUPFAM" id="SSF111038">
    <property type="entry name" value="YjbQ-like"/>
    <property type="match status" value="1"/>
</dbReference>
<dbReference type="InterPro" id="IPR001602">
    <property type="entry name" value="UPF0047_YjbQ-like"/>
</dbReference>
<evidence type="ECO:0000256" key="1">
    <source>
        <dbReference type="ARBA" id="ARBA00005534"/>
    </source>
</evidence>
<accession>A0A0F9D798</accession>
<protein>
    <recommendedName>
        <fullName evidence="3">YjbQ family protein</fullName>
    </recommendedName>
</protein>
<sequence length="106" mass="11319">MERIRVRTRSAQCLEDVTEQVADAVRRSGVEEGVCHLFVPHTTAGLVINENADPDVGRDLLEKLEALVPSDASYHHLEGNAHAHIKSSLVGQSASAPVTAGRLALG</sequence>
<dbReference type="NCBIfam" id="TIGR00149">
    <property type="entry name" value="TIGR00149_YjbQ"/>
    <property type="match status" value="1"/>
</dbReference>
<dbReference type="Pfam" id="PF01894">
    <property type="entry name" value="YjbQ"/>
    <property type="match status" value="1"/>
</dbReference>
<dbReference type="PANTHER" id="PTHR30615">
    <property type="entry name" value="UNCHARACTERIZED PROTEIN YJBQ-RELATED"/>
    <property type="match status" value="1"/>
</dbReference>
<dbReference type="EMBL" id="LAZR01040764">
    <property type="protein sequence ID" value="KKL13671.1"/>
    <property type="molecule type" value="Genomic_DNA"/>
</dbReference>
<evidence type="ECO:0008006" key="3">
    <source>
        <dbReference type="Google" id="ProtNLM"/>
    </source>
</evidence>
<dbReference type="Gene3D" id="2.60.120.460">
    <property type="entry name" value="YjbQ-like"/>
    <property type="match status" value="1"/>
</dbReference>
<comment type="caution">
    <text evidence="2">The sequence shown here is derived from an EMBL/GenBank/DDBJ whole genome shotgun (WGS) entry which is preliminary data.</text>
</comment>
<comment type="similarity">
    <text evidence="1">Belongs to the UPF0047 family.</text>
</comment>
<dbReference type="PANTHER" id="PTHR30615:SF8">
    <property type="entry name" value="UPF0047 PROTEIN C4A8.02C"/>
    <property type="match status" value="1"/>
</dbReference>
<gene>
    <name evidence="2" type="ORF">LCGC14_2523450</name>
</gene>
<feature type="non-terminal residue" evidence="2">
    <location>
        <position position="106"/>
    </location>
</feature>
<name>A0A0F9D798_9ZZZZ</name>
<dbReference type="AlphaFoldDB" id="A0A0F9D798"/>
<reference evidence="2" key="1">
    <citation type="journal article" date="2015" name="Nature">
        <title>Complex archaea that bridge the gap between prokaryotes and eukaryotes.</title>
        <authorList>
            <person name="Spang A."/>
            <person name="Saw J.H."/>
            <person name="Jorgensen S.L."/>
            <person name="Zaremba-Niedzwiedzka K."/>
            <person name="Martijn J."/>
            <person name="Lind A.E."/>
            <person name="van Eijk R."/>
            <person name="Schleper C."/>
            <person name="Guy L."/>
            <person name="Ettema T.J."/>
        </authorList>
    </citation>
    <scope>NUCLEOTIDE SEQUENCE</scope>
</reference>
<proteinExistence type="inferred from homology"/>
<organism evidence="2">
    <name type="scientific">marine sediment metagenome</name>
    <dbReference type="NCBI Taxonomy" id="412755"/>
    <lineage>
        <taxon>unclassified sequences</taxon>
        <taxon>metagenomes</taxon>
        <taxon>ecological metagenomes</taxon>
    </lineage>
</organism>
<dbReference type="PIRSF" id="PIRSF004681">
    <property type="entry name" value="UCP004681"/>
    <property type="match status" value="1"/>
</dbReference>